<evidence type="ECO:0000313" key="3">
    <source>
        <dbReference type="Proteomes" id="UP000054995"/>
    </source>
</evidence>
<proteinExistence type="predicted"/>
<name>A0A0V1FXT6_TRIPS</name>
<gene>
    <name evidence="2" type="ORF">T4D_14144</name>
</gene>
<evidence type="ECO:0000256" key="1">
    <source>
        <dbReference type="SAM" id="Phobius"/>
    </source>
</evidence>
<dbReference type="OrthoDB" id="5918673at2759"/>
<protein>
    <submittedName>
        <fullName evidence="2">Uncharacterized protein</fullName>
    </submittedName>
</protein>
<dbReference type="Proteomes" id="UP000054995">
    <property type="component" value="Unassembled WGS sequence"/>
</dbReference>
<feature type="transmembrane region" description="Helical" evidence="1">
    <location>
        <begin position="32"/>
        <end position="49"/>
    </location>
</feature>
<accession>A0A0V1FXT6</accession>
<reference evidence="2 3" key="1">
    <citation type="submission" date="2015-01" db="EMBL/GenBank/DDBJ databases">
        <title>Evolution of Trichinella species and genotypes.</title>
        <authorList>
            <person name="Korhonen P.K."/>
            <person name="Edoardo P."/>
            <person name="Giuseppe L.R."/>
            <person name="Gasser R.B."/>
        </authorList>
    </citation>
    <scope>NUCLEOTIDE SEQUENCE [LARGE SCALE GENOMIC DNA]</scope>
    <source>
        <strain evidence="2">ISS470</strain>
    </source>
</reference>
<dbReference type="AlphaFoldDB" id="A0A0V1FXT6"/>
<keyword evidence="3" id="KW-1185">Reference proteome</keyword>
<sequence>MRDGTISFEQLHNVQTIPNSAAWLKMLFLQSLPMKLSFMLILFFIFTLYQSDADEKTNGTVINSAQNTTQSQPVVITSSPQAKTNIQSPNKTTTTTAGLQIHQTSQTDEFNPWKKLYGEREVIKDVLGCSWPEDLIDRYKFCVKSVHLENSSLLSEDPSEGLYYGLLNSNTLKILVEECKKGKCRSYIQPQQIKDTILIWRKNMQSINEFRNCLQKNTEGMARLCGIGSQLSTTISGMVGMHINIIEIILPALELEKDDESECLIEIIEAAYYTATIYLGTEFYKRNSVFCWEVTQNDCMPICRQFAEIIQCMNNKCKKLKEYVKKVGIWQWYYLSENNVMKKCNLTEEDVCKSSAIGQFNKPSDSSNAGIKHLFNIIGEKFTEFKHDVEAEFHTPFYIVVATTLSVFFILIFFITLICMWRSGLILKRKPAPCGQPMVKGGLPIISTVVHQLFKKKNNFDKKYKQLTMISVSSLPI</sequence>
<organism evidence="2 3">
    <name type="scientific">Trichinella pseudospiralis</name>
    <name type="common">Parasitic roundworm</name>
    <dbReference type="NCBI Taxonomy" id="6337"/>
    <lineage>
        <taxon>Eukaryota</taxon>
        <taxon>Metazoa</taxon>
        <taxon>Ecdysozoa</taxon>
        <taxon>Nematoda</taxon>
        <taxon>Enoplea</taxon>
        <taxon>Dorylaimia</taxon>
        <taxon>Trichinellida</taxon>
        <taxon>Trichinellidae</taxon>
        <taxon>Trichinella</taxon>
    </lineage>
</organism>
<keyword evidence="1" id="KW-0812">Transmembrane</keyword>
<keyword evidence="1" id="KW-0472">Membrane</keyword>
<comment type="caution">
    <text evidence="2">The sequence shown here is derived from an EMBL/GenBank/DDBJ whole genome shotgun (WGS) entry which is preliminary data.</text>
</comment>
<feature type="transmembrane region" description="Helical" evidence="1">
    <location>
        <begin position="397"/>
        <end position="421"/>
    </location>
</feature>
<keyword evidence="1" id="KW-1133">Transmembrane helix</keyword>
<evidence type="ECO:0000313" key="2">
    <source>
        <dbReference type="EMBL" id="KRY90872.1"/>
    </source>
</evidence>
<dbReference type="EMBL" id="JYDT01000018">
    <property type="protein sequence ID" value="KRY90872.1"/>
    <property type="molecule type" value="Genomic_DNA"/>
</dbReference>